<dbReference type="Pfam" id="PF11747">
    <property type="entry name" value="RebB"/>
    <property type="match status" value="1"/>
</dbReference>
<proteinExistence type="predicted"/>
<dbReference type="OrthoDB" id="5905558at2"/>
<evidence type="ECO:0000313" key="2">
    <source>
        <dbReference type="EMBL" id="BBD10074.1"/>
    </source>
</evidence>
<evidence type="ECO:0000313" key="3">
    <source>
        <dbReference type="Proteomes" id="UP000269883"/>
    </source>
</evidence>
<evidence type="ECO:0000256" key="1">
    <source>
        <dbReference type="SAM" id="SignalP"/>
    </source>
</evidence>
<dbReference type="InterPro" id="IPR021070">
    <property type="entry name" value="Killing_trait_RebB"/>
</dbReference>
<keyword evidence="1" id="KW-0732">Signal</keyword>
<reference evidence="2 3" key="1">
    <citation type="journal article" date="2018" name="Sci. Adv.">
        <title>Multi-heme cytochromes provide a pathway for survival in energy-limited environments.</title>
        <authorList>
            <person name="Deng X."/>
            <person name="Dohmae N."/>
            <person name="Nealson K.H."/>
            <person name="Hashimoto K."/>
            <person name="Okamoto A."/>
        </authorList>
    </citation>
    <scope>NUCLEOTIDE SEQUENCE [LARGE SCALE GENOMIC DNA]</scope>
    <source>
        <strain evidence="2 3">IS5</strain>
    </source>
</reference>
<dbReference type="KEGG" id="dfl:DFE_3348"/>
<accession>A0A2Z6B3G4</accession>
<gene>
    <name evidence="2" type="ORF">DFE_3348</name>
</gene>
<name>A0A2Z6B3G4_9BACT</name>
<sequence length="66" mass="6546">MALANTAVVGLGPSLSMSMTYAAMADSIGIIMHNAAVAEQHMQTISTAATVQVCALIIAKGAAPAS</sequence>
<keyword evidence="3" id="KW-1185">Reference proteome</keyword>
<organism evidence="2 3">
    <name type="scientific">Desulfovibrio ferrophilus</name>
    <dbReference type="NCBI Taxonomy" id="241368"/>
    <lineage>
        <taxon>Bacteria</taxon>
        <taxon>Pseudomonadati</taxon>
        <taxon>Thermodesulfobacteriota</taxon>
        <taxon>Desulfovibrionia</taxon>
        <taxon>Desulfovibrionales</taxon>
        <taxon>Desulfovibrionaceae</taxon>
        <taxon>Desulfovibrio</taxon>
    </lineage>
</organism>
<protein>
    <submittedName>
        <fullName evidence="2">Killing trait family protein</fullName>
    </submittedName>
</protein>
<feature type="signal peptide" evidence="1">
    <location>
        <begin position="1"/>
        <end position="25"/>
    </location>
</feature>
<feature type="chain" id="PRO_5016407072" evidence="1">
    <location>
        <begin position="26"/>
        <end position="66"/>
    </location>
</feature>
<dbReference type="Proteomes" id="UP000269883">
    <property type="component" value="Chromosome"/>
</dbReference>
<dbReference type="AlphaFoldDB" id="A0A2Z6B3G4"/>
<dbReference type="EMBL" id="AP017378">
    <property type="protein sequence ID" value="BBD10074.1"/>
    <property type="molecule type" value="Genomic_DNA"/>
</dbReference>